<accession>A0ABQ6Y445</accession>
<name>A0ABQ6Y445_9GAMM</name>
<sequence>MHQRQYRAFHREMARARRAYRRRQWRGAFYHLRRAHILGQRRAGAHTLSHWWMLKVGGRRGDAREVAGQSIRLLAALLFSRPWVPEGNTGGSDVSVLRRMPVPPDLRKWMA</sequence>
<gene>
    <name evidence="1" type="ORF">A6D6_03788</name>
</gene>
<comment type="caution">
    <text evidence="1">The sequence shown here is derived from an EMBL/GenBank/DDBJ whole genome shotgun (WGS) entry which is preliminary data.</text>
</comment>
<evidence type="ECO:0000313" key="2">
    <source>
        <dbReference type="Proteomes" id="UP000771797"/>
    </source>
</evidence>
<reference evidence="1 2" key="1">
    <citation type="submission" date="2012-09" db="EMBL/GenBank/DDBJ databases">
        <title>Genome Sequence of alkane-degrading Bacterium Alcanivorax sp. 6-D-6.</title>
        <authorList>
            <person name="Lai Q."/>
            <person name="Shao Z."/>
        </authorList>
    </citation>
    <scope>NUCLEOTIDE SEQUENCE [LARGE SCALE GENOMIC DNA]</scope>
    <source>
        <strain evidence="1 2">6-D-6</strain>
    </source>
</reference>
<dbReference type="EMBL" id="AQPF01000054">
    <property type="protein sequence ID" value="KAF0803207.1"/>
    <property type="molecule type" value="Genomic_DNA"/>
</dbReference>
<dbReference type="Pfam" id="PF12487">
    <property type="entry name" value="DUF3703"/>
    <property type="match status" value="1"/>
</dbReference>
<evidence type="ECO:0008006" key="3">
    <source>
        <dbReference type="Google" id="ProtNLM"/>
    </source>
</evidence>
<dbReference type="InterPro" id="IPR022172">
    <property type="entry name" value="DUF3703"/>
</dbReference>
<dbReference type="RefSeq" id="WP_159661602.1">
    <property type="nucleotide sequence ID" value="NZ_AQPF01000054.1"/>
</dbReference>
<evidence type="ECO:0000313" key="1">
    <source>
        <dbReference type="EMBL" id="KAF0803207.1"/>
    </source>
</evidence>
<organism evidence="1 2">
    <name type="scientific">Alcanivorax xiamenensis</name>
    <dbReference type="NCBI Taxonomy" id="1177156"/>
    <lineage>
        <taxon>Bacteria</taxon>
        <taxon>Pseudomonadati</taxon>
        <taxon>Pseudomonadota</taxon>
        <taxon>Gammaproteobacteria</taxon>
        <taxon>Oceanospirillales</taxon>
        <taxon>Alcanivoracaceae</taxon>
        <taxon>Alcanivorax</taxon>
    </lineage>
</organism>
<proteinExistence type="predicted"/>
<dbReference type="Proteomes" id="UP000771797">
    <property type="component" value="Unassembled WGS sequence"/>
</dbReference>
<protein>
    <recommendedName>
        <fullName evidence="3">DUF3703 domain-containing protein</fullName>
    </recommendedName>
</protein>
<keyword evidence="2" id="KW-1185">Reference proteome</keyword>